<evidence type="ECO:0000256" key="5">
    <source>
        <dbReference type="ARBA" id="ARBA00023251"/>
    </source>
</evidence>
<dbReference type="GO" id="GO:0046677">
    <property type="term" value="P:response to antibiotic"/>
    <property type="evidence" value="ECO:0007669"/>
    <property type="project" value="UniProtKB-UniRule"/>
</dbReference>
<evidence type="ECO:0000256" key="6">
    <source>
        <dbReference type="PIRSR" id="PIRSR602137-50"/>
    </source>
</evidence>
<proteinExistence type="inferred from homology"/>
<dbReference type="InterPro" id="IPR002137">
    <property type="entry name" value="Beta-lactam_class-D_AS"/>
</dbReference>
<name>A0A4S2HEL1_9PROT</name>
<dbReference type="EMBL" id="SRXV01000001">
    <property type="protein sequence ID" value="TGY94241.1"/>
    <property type="molecule type" value="Genomic_DNA"/>
</dbReference>
<comment type="catalytic activity">
    <reaction evidence="7">
        <text>a beta-lactam + H2O = a substituted beta-amino acid</text>
        <dbReference type="Rhea" id="RHEA:20401"/>
        <dbReference type="ChEBI" id="CHEBI:15377"/>
        <dbReference type="ChEBI" id="CHEBI:35627"/>
        <dbReference type="ChEBI" id="CHEBI:140347"/>
        <dbReference type="EC" id="3.5.2.6"/>
    </reaction>
</comment>
<feature type="modified residue" description="N6-carboxylysine" evidence="6">
    <location>
        <position position="159"/>
    </location>
</feature>
<evidence type="ECO:0000259" key="9">
    <source>
        <dbReference type="Pfam" id="PF00905"/>
    </source>
</evidence>
<dbReference type="Proteomes" id="UP000305451">
    <property type="component" value="Unassembled WGS sequence"/>
</dbReference>
<keyword evidence="5 7" id="KW-0046">Antibiotic resistance</keyword>
<keyword evidence="4 7" id="KW-0378">Hydrolase</keyword>
<keyword evidence="11" id="KW-1185">Reference proteome</keyword>
<evidence type="ECO:0000256" key="8">
    <source>
        <dbReference type="SAM" id="MobiDB-lite"/>
    </source>
</evidence>
<dbReference type="GO" id="GO:0008658">
    <property type="term" value="F:penicillin binding"/>
    <property type="evidence" value="ECO:0007669"/>
    <property type="project" value="InterPro"/>
</dbReference>
<sequence>MAGSTTGRRLTGFWPMWNAGSAVADRNRGRCGPGGAGRDASALGSPTRRPDKALRPPWLRPYCWQACAPDAGFRQQENGMARWLAAAIAALALTGAITVTAESEARADGLAPAADALNGVLEQFDVDGAVLVRRLSDGAEWSGGGARIDERFVPASTFKIPNSLIILETGIVTDIEADIVAWDGIERRPGWDQDQSLRTAFRRSAVWAYQGWTREIGHTEEQRLVSLFGYGDEHIGSPDEVDVFWLRGPLTITVREQAGFLSRLHARTLPVEATHMETVIGLMEDDRGEGWILRGKTGWANPQGGDLGWYVGWLEAGEETYVFAVNFDMTNPDVQSPQRQEIARAALEAVGAF</sequence>
<dbReference type="AlphaFoldDB" id="A0A4S2HEL1"/>
<dbReference type="GO" id="GO:0008800">
    <property type="term" value="F:beta-lactamase activity"/>
    <property type="evidence" value="ECO:0007669"/>
    <property type="project" value="UniProtKB-UniRule"/>
</dbReference>
<evidence type="ECO:0000313" key="10">
    <source>
        <dbReference type="EMBL" id="TGY94241.1"/>
    </source>
</evidence>
<comment type="caution">
    <text evidence="10">The sequence shown here is derived from an EMBL/GenBank/DDBJ whole genome shotgun (WGS) entry which is preliminary data.</text>
</comment>
<dbReference type="Pfam" id="PF00905">
    <property type="entry name" value="Transpeptidase"/>
    <property type="match status" value="1"/>
</dbReference>
<dbReference type="InterPro" id="IPR012338">
    <property type="entry name" value="Beta-lactam/transpept-like"/>
</dbReference>
<dbReference type="GO" id="GO:0017001">
    <property type="term" value="P:antibiotic catabolic process"/>
    <property type="evidence" value="ECO:0007669"/>
    <property type="project" value="InterPro"/>
</dbReference>
<feature type="active site" description="Acyl-ester intermediate" evidence="6">
    <location>
        <position position="156"/>
    </location>
</feature>
<comment type="similarity">
    <text evidence="1 7">Belongs to the class-D beta-lactamase family.</text>
</comment>
<evidence type="ECO:0000256" key="7">
    <source>
        <dbReference type="RuleBase" id="RU361140"/>
    </source>
</evidence>
<reference evidence="10 11" key="1">
    <citation type="journal article" date="2013" name="Int. J. Syst. Evol. Microbiol.">
        <title>Marinicauda pacifica gen. nov., sp. nov., a prosthecate alphaproteobacterium of the family Hyphomonadaceae isolated from deep seawater.</title>
        <authorList>
            <person name="Zhang X.Y."/>
            <person name="Li G.W."/>
            <person name="Wang C.S."/>
            <person name="Zhang Y.J."/>
            <person name="Xu X.W."/>
            <person name="Li H."/>
            <person name="Liu A."/>
            <person name="Liu C."/>
            <person name="Xie B.B."/>
            <person name="Qin Q.L."/>
            <person name="Xu Z."/>
            <person name="Chen X.L."/>
            <person name="Zhou B.C."/>
            <person name="Zhang Y.Z."/>
        </authorList>
    </citation>
    <scope>NUCLEOTIDE SEQUENCE [LARGE SCALE GENOMIC DNA]</scope>
    <source>
        <strain evidence="10 11">P-1 km-3</strain>
    </source>
</reference>
<dbReference type="Gene3D" id="3.40.710.10">
    <property type="entry name" value="DD-peptidase/beta-lactamase superfamily"/>
    <property type="match status" value="1"/>
</dbReference>
<dbReference type="PROSITE" id="PS00337">
    <property type="entry name" value="BETA_LACTAMASE_D"/>
    <property type="match status" value="1"/>
</dbReference>
<feature type="domain" description="Penicillin-binding protein transpeptidase" evidence="9">
    <location>
        <begin position="148"/>
        <end position="347"/>
    </location>
</feature>
<evidence type="ECO:0000256" key="1">
    <source>
        <dbReference type="ARBA" id="ARBA00007898"/>
    </source>
</evidence>
<keyword evidence="3" id="KW-0732">Signal</keyword>
<organism evidence="10 11">
    <name type="scientific">Marinicauda pacifica</name>
    <dbReference type="NCBI Taxonomy" id="1133559"/>
    <lineage>
        <taxon>Bacteria</taxon>
        <taxon>Pseudomonadati</taxon>
        <taxon>Pseudomonadota</taxon>
        <taxon>Alphaproteobacteria</taxon>
        <taxon>Maricaulales</taxon>
        <taxon>Maricaulaceae</taxon>
        <taxon>Marinicauda</taxon>
    </lineage>
</organism>
<evidence type="ECO:0000256" key="4">
    <source>
        <dbReference type="ARBA" id="ARBA00022801"/>
    </source>
</evidence>
<accession>A0A4S2HEL1</accession>
<feature type="region of interest" description="Disordered" evidence="8">
    <location>
        <begin position="28"/>
        <end position="52"/>
    </location>
</feature>
<dbReference type="SUPFAM" id="SSF56601">
    <property type="entry name" value="beta-lactamase/transpeptidase-like"/>
    <property type="match status" value="1"/>
</dbReference>
<protein>
    <recommendedName>
        <fullName evidence="2 7">Beta-lactamase</fullName>
        <ecNumber evidence="2 7">3.5.2.6</ecNumber>
    </recommendedName>
</protein>
<evidence type="ECO:0000256" key="3">
    <source>
        <dbReference type="ARBA" id="ARBA00022729"/>
    </source>
</evidence>
<gene>
    <name evidence="10" type="ORF">E5162_02890</name>
</gene>
<evidence type="ECO:0000313" key="11">
    <source>
        <dbReference type="Proteomes" id="UP000305451"/>
    </source>
</evidence>
<dbReference type="EC" id="3.5.2.6" evidence="2 7"/>
<evidence type="ECO:0000256" key="2">
    <source>
        <dbReference type="ARBA" id="ARBA00012865"/>
    </source>
</evidence>
<dbReference type="InterPro" id="IPR001460">
    <property type="entry name" value="PCN-bd_Tpept"/>
</dbReference>